<reference evidence="4" key="2">
    <citation type="journal article" date="2020" name="J. Invertebr. Pathol.">
        <title>Pathology and genome sequence of a Lymantria dispar multiple nucleopolyhedrovirus (LdMNPV) isolate from Heilongjiang, China.</title>
        <authorList>
            <person name="Harrison R.L."/>
            <person name="Rowley D.L."/>
            <person name="Keena M.A."/>
        </authorList>
    </citation>
    <scope>NUCLEOTIDE SEQUENCE</scope>
    <source>
        <strain evidence="3">HrB</strain>
        <strain evidence="4">HrB-NJSS</strain>
    </source>
</reference>
<protein>
    <submittedName>
        <fullName evidence="4">VP80</fullName>
    </submittedName>
</protein>
<feature type="compositionally biased region" description="Acidic residues" evidence="1">
    <location>
        <begin position="515"/>
        <end position="537"/>
    </location>
</feature>
<dbReference type="CDD" id="cd22757">
    <property type="entry name" value="OTU_P87_VP80-like"/>
    <property type="match status" value="1"/>
</dbReference>
<dbReference type="InterPro" id="IPR009893">
    <property type="entry name" value="Nucleo_P80/P87"/>
</dbReference>
<name>A0A7S8FA66_NPVLD</name>
<organism evidence="4">
    <name type="scientific">Lymantria dispar multicapsid nuclear polyhedrosis virus</name>
    <name type="common">LdMNPV</name>
    <dbReference type="NCBI Taxonomy" id="10449"/>
    <lineage>
        <taxon>Viruses</taxon>
        <taxon>Viruses incertae sedis</taxon>
        <taxon>Naldaviricetes</taxon>
        <taxon>Lefavirales</taxon>
        <taxon>Baculoviridae</taxon>
        <taxon>Alphabaculovirus</taxon>
        <taxon>Alphabaculovirus lydisparis</taxon>
    </lineage>
</organism>
<evidence type="ECO:0000256" key="1">
    <source>
        <dbReference type="SAM" id="MobiDB-lite"/>
    </source>
</evidence>
<feature type="compositionally biased region" description="Basic and acidic residues" evidence="1">
    <location>
        <begin position="665"/>
        <end position="685"/>
    </location>
</feature>
<dbReference type="PANTHER" id="PTHR12419">
    <property type="entry name" value="OTU DOMAIN CONTAINING PROTEIN"/>
    <property type="match status" value="1"/>
</dbReference>
<feature type="domain" description="OTU" evidence="2">
    <location>
        <begin position="23"/>
        <end position="147"/>
    </location>
</feature>
<dbReference type="Gene3D" id="3.90.70.80">
    <property type="match status" value="1"/>
</dbReference>
<dbReference type="InterPro" id="IPR003323">
    <property type="entry name" value="OTU_dom"/>
</dbReference>
<feature type="compositionally biased region" description="Basic and acidic residues" evidence="1">
    <location>
        <begin position="759"/>
        <end position="768"/>
    </location>
</feature>
<reference evidence="4" key="1">
    <citation type="journal article" date="2014" name="J. Invertebr. Pathol.">
        <title>Classification, genetic variation and pathogenicity of Lymantria dispar nucleopolyhedrovirus isolates from Asia, Europe, and North America.</title>
        <authorList>
            <person name="Harrison R.L."/>
            <person name="Keena M.A."/>
            <person name="Rowley D.L."/>
        </authorList>
    </citation>
    <scope>NUCLEOTIDE SEQUENCE</scope>
    <source>
        <strain evidence="3">HrB</strain>
        <strain evidence="4">HrB-NJSS</strain>
    </source>
</reference>
<feature type="compositionally biased region" description="Low complexity" evidence="1">
    <location>
        <begin position="504"/>
        <end position="514"/>
    </location>
</feature>
<feature type="compositionally biased region" description="Low complexity" evidence="1">
    <location>
        <begin position="687"/>
        <end position="720"/>
    </location>
</feature>
<feature type="compositionally biased region" description="Acidic residues" evidence="1">
    <location>
        <begin position="552"/>
        <end position="566"/>
    </location>
</feature>
<feature type="region of interest" description="Disordered" evidence="1">
    <location>
        <begin position="504"/>
        <end position="769"/>
    </location>
</feature>
<dbReference type="Pfam" id="PF02338">
    <property type="entry name" value="OTU"/>
    <property type="match status" value="1"/>
</dbReference>
<feature type="compositionally biased region" description="Basic residues" evidence="1">
    <location>
        <begin position="609"/>
        <end position="619"/>
    </location>
</feature>
<feature type="compositionally biased region" description="Basic and acidic residues" evidence="1">
    <location>
        <begin position="567"/>
        <end position="585"/>
    </location>
</feature>
<dbReference type="EMBL" id="MT782113">
    <property type="protein sequence ID" value="QPD02074.1"/>
    <property type="molecule type" value="Genomic_DNA"/>
</dbReference>
<dbReference type="PANTHER" id="PTHR12419:SF7">
    <property type="entry name" value="OTU DOMAIN-CONTAINING PROTEIN 3"/>
    <property type="match status" value="1"/>
</dbReference>
<feature type="compositionally biased region" description="Low complexity" evidence="1">
    <location>
        <begin position="738"/>
        <end position="750"/>
    </location>
</feature>
<proteinExistence type="predicted"/>
<dbReference type="SUPFAM" id="SSF54001">
    <property type="entry name" value="Cysteine proteinases"/>
    <property type="match status" value="1"/>
</dbReference>
<dbReference type="EMBL" id="MT782112">
    <property type="protein sequence ID" value="QPD01900.1"/>
    <property type="molecule type" value="Genomic_DNA"/>
</dbReference>
<organismHost>
    <name type="scientific">Lepidoptera</name>
    <name type="common">moths &amp; butterflies</name>
    <dbReference type="NCBI Taxonomy" id="7088"/>
</organismHost>
<dbReference type="InterPro" id="IPR050704">
    <property type="entry name" value="Peptidase_C85-like"/>
</dbReference>
<sequence length="964" mass="107748">MQEPPPPEPEIERFNVGAQERTFRVAHMKGDGACIFRAVAHVVYGDQERHPEVRGAIVEHVTQNWPLYSDFVRESTPQEYFAKMSGSCEFGTAIEINAANRLYRVSFEIFINKTQIARFALDAGDPVAYLKFSGPYESGHVDVYELVADEPEKPFNSDIAFENLLDFTVNFTQTQYIALMFKYLHYFKQNEYFESQMQARIQSAAACTPLQKFSEYSAIMVEMNKKYNEMHDAKIFVEELPSDEAADERDEEEALVDDSMDIESLPKAPAKSLSSASATSTSSTAPLNAVASRLLDLDLRALLDAQSPNCELFNFYVSRPKILDTIMGDINALLNLTTLGDKTVASLKNLTHKLFALGDTEIMVVFEFKDFLKHPELQKFLLNHENIKYKKLLSAKAMKSIVYLEQNPDVILQQPDAVKNILLSILLTYKQASAFNCFLCQSDLNRVSDERVLKIIDEYRRLKYVNTDGPPLAAPKKKKVPIRIQQNIILNSVAAPVIEPDIELGAEPAPPELGAEPDTELGAEPDTELGAEPDTELGAEPAPPELGAEFSPEPDTELGFEPDTEPGADRGAESGPERGRERGAESEFNFESGAELGFVSEGEDSEPRRRSKKRKRKRIAPGAGDEESDYVERAADSDDSFVVKRSKRSQNALRFFDMEADVSEGSERSGSERSLSTERFSDRELTSSSSSRASPDRASFASSRASPDRTGPSPYYSSPSPSLPPPPPRPKKVRPPLRARSPSPVRRPLSPFEPTVFPKRAERRRDDLPSFPSESMPYYFQKLLMTMHREVRDGTRFTAGLGSHPTRLSDLHARSLVGDADLSPLTRDVRFYDMLKPLSLYGATLLDESQILWFINKSYVYFALCADRFETIRRAVGPAAADETVVFVIKYNFLWHYAEFIRTLMSSALTAHPNRKIVNALTIFDSNVRKKFSAVSSRAGLSPPASAASAVVENTLVKLMQGEV</sequence>
<dbReference type="GO" id="GO:0016579">
    <property type="term" value="P:protein deubiquitination"/>
    <property type="evidence" value="ECO:0007669"/>
    <property type="project" value="TreeGrafter"/>
</dbReference>
<dbReference type="GO" id="GO:0004843">
    <property type="term" value="F:cysteine-type deubiquitinase activity"/>
    <property type="evidence" value="ECO:0007669"/>
    <property type="project" value="TreeGrafter"/>
</dbReference>
<evidence type="ECO:0000259" key="2">
    <source>
        <dbReference type="PROSITE" id="PS50802"/>
    </source>
</evidence>
<evidence type="ECO:0000313" key="3">
    <source>
        <dbReference type="EMBL" id="QPD01900.1"/>
    </source>
</evidence>
<dbReference type="Pfam" id="PF07267">
    <property type="entry name" value="Nucleo_P87"/>
    <property type="match status" value="1"/>
</dbReference>
<accession>A0A7S8FA66</accession>
<feature type="region of interest" description="Disordered" evidence="1">
    <location>
        <begin position="241"/>
        <end position="260"/>
    </location>
</feature>
<dbReference type="InterPro" id="IPR038765">
    <property type="entry name" value="Papain-like_cys_pep_sf"/>
</dbReference>
<dbReference type="GO" id="GO:0019028">
    <property type="term" value="C:viral capsid"/>
    <property type="evidence" value="ECO:0007669"/>
    <property type="project" value="InterPro"/>
</dbReference>
<dbReference type="PROSITE" id="PS50802">
    <property type="entry name" value="OTU"/>
    <property type="match status" value="1"/>
</dbReference>
<evidence type="ECO:0000313" key="4">
    <source>
        <dbReference type="EMBL" id="QPD02074.1"/>
    </source>
</evidence>